<keyword evidence="1" id="KW-1133">Transmembrane helix</keyword>
<reference evidence="2 3" key="1">
    <citation type="journal article" date="2015" name="Sci. Rep.">
        <title>The power of single molecule real-time sequencing technology in the de novo assembly of a eukaryotic genome.</title>
        <authorList>
            <person name="Sakai H."/>
            <person name="Naito K."/>
            <person name="Ogiso-Tanaka E."/>
            <person name="Takahashi Y."/>
            <person name="Iseki K."/>
            <person name="Muto C."/>
            <person name="Satou K."/>
            <person name="Teruya K."/>
            <person name="Shiroma A."/>
            <person name="Shimoji M."/>
            <person name="Hirano T."/>
            <person name="Itoh T."/>
            <person name="Kaga A."/>
            <person name="Tomooka N."/>
        </authorList>
    </citation>
    <scope>NUCLEOTIDE SEQUENCE [LARGE SCALE GENOMIC DNA]</scope>
    <source>
        <strain evidence="3">cv. Shumari</strain>
    </source>
</reference>
<organism evidence="2 3">
    <name type="scientific">Vigna angularis var. angularis</name>
    <dbReference type="NCBI Taxonomy" id="157739"/>
    <lineage>
        <taxon>Eukaryota</taxon>
        <taxon>Viridiplantae</taxon>
        <taxon>Streptophyta</taxon>
        <taxon>Embryophyta</taxon>
        <taxon>Tracheophyta</taxon>
        <taxon>Spermatophyta</taxon>
        <taxon>Magnoliopsida</taxon>
        <taxon>eudicotyledons</taxon>
        <taxon>Gunneridae</taxon>
        <taxon>Pentapetalae</taxon>
        <taxon>rosids</taxon>
        <taxon>fabids</taxon>
        <taxon>Fabales</taxon>
        <taxon>Fabaceae</taxon>
        <taxon>Papilionoideae</taxon>
        <taxon>50 kb inversion clade</taxon>
        <taxon>NPAAA clade</taxon>
        <taxon>indigoferoid/millettioid clade</taxon>
        <taxon>Phaseoleae</taxon>
        <taxon>Vigna</taxon>
    </lineage>
</organism>
<keyword evidence="1" id="KW-0812">Transmembrane</keyword>
<proteinExistence type="predicted"/>
<protein>
    <submittedName>
        <fullName evidence="2">Uncharacterized protein</fullName>
    </submittedName>
</protein>
<dbReference type="AlphaFoldDB" id="A0A0S3RCE8"/>
<keyword evidence="3" id="KW-1185">Reference proteome</keyword>
<evidence type="ECO:0000313" key="2">
    <source>
        <dbReference type="EMBL" id="BAT78079.1"/>
    </source>
</evidence>
<evidence type="ECO:0000313" key="3">
    <source>
        <dbReference type="Proteomes" id="UP000291084"/>
    </source>
</evidence>
<feature type="transmembrane region" description="Helical" evidence="1">
    <location>
        <begin position="24"/>
        <end position="46"/>
    </location>
</feature>
<accession>A0A0S3RCE8</accession>
<evidence type="ECO:0000256" key="1">
    <source>
        <dbReference type="SAM" id="Phobius"/>
    </source>
</evidence>
<sequence length="134" mass="15323">MTSDHCSFLWLPNHPLLFFFFLDYGYLSLLVLKLLIVLSSFSHLCLRIKGFLSVPVRNVVLVYYVSAFCKFCYSLLDNKPNLAEMSTPLEPSTFLGCCRSSRQLLFQQRSGQNQKSPLICVPKKLGSNFRKGQC</sequence>
<gene>
    <name evidence="2" type="primary">Vigan.02G071600</name>
    <name evidence="2" type="ORF">VIGAN_02071600</name>
</gene>
<name>A0A0S3RCE8_PHAAN</name>
<dbReference type="Proteomes" id="UP000291084">
    <property type="component" value="Chromosome 2"/>
</dbReference>
<keyword evidence="1" id="KW-0472">Membrane</keyword>
<dbReference type="EMBL" id="AP015035">
    <property type="protein sequence ID" value="BAT78079.1"/>
    <property type="molecule type" value="Genomic_DNA"/>
</dbReference>